<protein>
    <recommendedName>
        <fullName evidence="3">Reverse transcriptase domain-containing protein</fullName>
    </recommendedName>
</protein>
<comment type="caution">
    <text evidence="1">The sequence shown here is derived from an EMBL/GenBank/DDBJ whole genome shotgun (WGS) entry which is preliminary data.</text>
</comment>
<proteinExistence type="predicted"/>
<sequence>MLTRANEAGHIKGVVSHLIPGRWGDSLAICDDTMVLIEPTGMGIANLKFLLLFFENMLRLKINFDKSEVFMTGFTPKEKRTVADILNYKLGSLPRKYLGLPLSDHLLRVADWGFLPDKVGHRVDPWQGIFLALAGRLELTNSCLSSLPMFPMGIYLLHDATHLAMDRTRNPSKEIFSELDETFAQGPIFARSFQKTEDLTKWGHEAARGWPARPSPWPRALPPGPLVWPLALTFRLLKAPVAKPPVPRATIRKTLQRRRRRESHLWDSEIASGTLPERGFISRGLFIAMIASGVMSE</sequence>
<dbReference type="EMBL" id="JAUUTY010000007">
    <property type="protein sequence ID" value="KAK1607772.1"/>
    <property type="molecule type" value="Genomic_DNA"/>
</dbReference>
<evidence type="ECO:0000313" key="1">
    <source>
        <dbReference type="EMBL" id="KAK1607772.1"/>
    </source>
</evidence>
<name>A0AAD8VHG0_LOLMU</name>
<gene>
    <name evidence="1" type="ORF">QYE76_031445</name>
</gene>
<keyword evidence="2" id="KW-1185">Reference proteome</keyword>
<dbReference type="PANTHER" id="PTHR33116">
    <property type="entry name" value="REVERSE TRANSCRIPTASE ZINC-BINDING DOMAIN-CONTAINING PROTEIN-RELATED-RELATED"/>
    <property type="match status" value="1"/>
</dbReference>
<evidence type="ECO:0008006" key="3">
    <source>
        <dbReference type="Google" id="ProtNLM"/>
    </source>
</evidence>
<reference evidence="1" key="1">
    <citation type="submission" date="2023-07" db="EMBL/GenBank/DDBJ databases">
        <title>A chromosome-level genome assembly of Lolium multiflorum.</title>
        <authorList>
            <person name="Chen Y."/>
            <person name="Copetti D."/>
            <person name="Kolliker R."/>
            <person name="Studer B."/>
        </authorList>
    </citation>
    <scope>NUCLEOTIDE SEQUENCE</scope>
    <source>
        <strain evidence="1">02402/16</strain>
        <tissue evidence="1">Leaf</tissue>
    </source>
</reference>
<evidence type="ECO:0000313" key="2">
    <source>
        <dbReference type="Proteomes" id="UP001231189"/>
    </source>
</evidence>
<dbReference type="PANTHER" id="PTHR33116:SF87">
    <property type="entry name" value="OS01G0158850 PROTEIN"/>
    <property type="match status" value="1"/>
</dbReference>
<organism evidence="1 2">
    <name type="scientific">Lolium multiflorum</name>
    <name type="common">Italian ryegrass</name>
    <name type="synonym">Lolium perenne subsp. multiflorum</name>
    <dbReference type="NCBI Taxonomy" id="4521"/>
    <lineage>
        <taxon>Eukaryota</taxon>
        <taxon>Viridiplantae</taxon>
        <taxon>Streptophyta</taxon>
        <taxon>Embryophyta</taxon>
        <taxon>Tracheophyta</taxon>
        <taxon>Spermatophyta</taxon>
        <taxon>Magnoliopsida</taxon>
        <taxon>Liliopsida</taxon>
        <taxon>Poales</taxon>
        <taxon>Poaceae</taxon>
        <taxon>BOP clade</taxon>
        <taxon>Pooideae</taxon>
        <taxon>Poodae</taxon>
        <taxon>Poeae</taxon>
        <taxon>Poeae Chloroplast Group 2 (Poeae type)</taxon>
        <taxon>Loliodinae</taxon>
        <taxon>Loliinae</taxon>
        <taxon>Lolium</taxon>
    </lineage>
</organism>
<dbReference type="Proteomes" id="UP001231189">
    <property type="component" value="Unassembled WGS sequence"/>
</dbReference>
<accession>A0AAD8VHG0</accession>
<dbReference type="AlphaFoldDB" id="A0AAD8VHG0"/>